<dbReference type="EMBL" id="RSMR01000044">
    <property type="protein sequence ID" value="MIK94642.1"/>
    <property type="molecule type" value="Genomic_DNA"/>
</dbReference>
<comment type="similarity">
    <text evidence="1">Belongs to the outer membrane porin (Opr) (TC 1.B.25) family.</text>
</comment>
<dbReference type="InterPro" id="IPR023614">
    <property type="entry name" value="Porin_dom_sf"/>
</dbReference>
<dbReference type="Gene3D" id="2.40.160.10">
    <property type="entry name" value="Porin"/>
    <property type="match status" value="1"/>
</dbReference>
<accession>A0A3R0CBG6</accession>
<dbReference type="GO" id="GO:0016020">
    <property type="term" value="C:membrane"/>
    <property type="evidence" value="ECO:0007669"/>
    <property type="project" value="InterPro"/>
</dbReference>
<proteinExistence type="inferred from homology"/>
<dbReference type="Proteomes" id="UP000839834">
    <property type="component" value="Unassembled WGS sequence"/>
</dbReference>
<organism evidence="5">
    <name type="scientific">Salmonella enterica</name>
    <name type="common">Salmonella choleraesuis</name>
    <dbReference type="NCBI Taxonomy" id="28901"/>
    <lineage>
        <taxon>Bacteria</taxon>
        <taxon>Pseudomonadati</taxon>
        <taxon>Pseudomonadota</taxon>
        <taxon>Gammaproteobacteria</taxon>
        <taxon>Enterobacterales</taxon>
        <taxon>Enterobacteriaceae</taxon>
        <taxon>Salmonella</taxon>
    </lineage>
</organism>
<sequence>MPCRRRTAISTLNSNVSIGSSLKTASFTHGGSVLHWHVGHFYIGTNIFVSGQSESKGFISDSKLDVLVRSYYFNSNKKDGGVDNRDWSGAIQGNYSSGFTWGTVGKPLFCGAF</sequence>
<evidence type="ECO:0000256" key="3">
    <source>
        <dbReference type="ARBA" id="ARBA00022729"/>
    </source>
</evidence>
<evidence type="ECO:0000313" key="4">
    <source>
        <dbReference type="EMBL" id="EAA8668809.1"/>
    </source>
</evidence>
<gene>
    <name evidence="5" type="ORF">KO51_24965</name>
    <name evidence="4" type="ORF">NL99_28875</name>
</gene>
<dbReference type="InterPro" id="IPR005318">
    <property type="entry name" value="OM_porin_bac"/>
</dbReference>
<protein>
    <submittedName>
        <fullName evidence="5">Outer membrane porin, OprD family</fullName>
    </submittedName>
</protein>
<evidence type="ECO:0000256" key="2">
    <source>
        <dbReference type="ARBA" id="ARBA00022448"/>
    </source>
</evidence>
<evidence type="ECO:0000256" key="1">
    <source>
        <dbReference type="ARBA" id="ARBA00009075"/>
    </source>
</evidence>
<comment type="caution">
    <text evidence="5">The sequence shown here is derived from an EMBL/GenBank/DDBJ whole genome shotgun (WGS) entry which is preliminary data.</text>
</comment>
<name>A0A3R0CBG6_SALER</name>
<evidence type="ECO:0000313" key="5">
    <source>
        <dbReference type="EMBL" id="MIK94642.1"/>
    </source>
</evidence>
<dbReference type="Proteomes" id="UP000885283">
    <property type="component" value="Unassembled WGS sequence"/>
</dbReference>
<keyword evidence="2" id="KW-0813">Transport</keyword>
<dbReference type="AlphaFoldDB" id="A0A3R0CBG6"/>
<keyword evidence="3" id="KW-0732">Signal</keyword>
<reference evidence="5" key="1">
    <citation type="submission" date="2018-08" db="EMBL/GenBank/DDBJ databases">
        <authorList>
            <consortium name="GenomeTrakr network: Whole genome sequencing for foodborne pathogen traceback"/>
        </authorList>
    </citation>
    <scope>NUCLEOTIDE SEQUENCE [LARGE SCALE GENOMIC DNA]</scope>
    <source>
        <strain evidence="5">FLUFL-1338</strain>
        <strain evidence="4">FLUFL-367</strain>
    </source>
</reference>
<dbReference type="Pfam" id="PF03573">
    <property type="entry name" value="OprD"/>
    <property type="match status" value="1"/>
</dbReference>
<dbReference type="EMBL" id="AAACVH010000134">
    <property type="protein sequence ID" value="EAA8668809.1"/>
    <property type="molecule type" value="Genomic_DNA"/>
</dbReference>